<organism evidence="1 2">
    <name type="scientific">Marinisporobacter balticus</name>
    <dbReference type="NCBI Taxonomy" id="2018667"/>
    <lineage>
        <taxon>Bacteria</taxon>
        <taxon>Bacillati</taxon>
        <taxon>Bacillota</taxon>
        <taxon>Clostridia</taxon>
        <taxon>Peptostreptococcales</taxon>
        <taxon>Thermotaleaceae</taxon>
        <taxon>Marinisporobacter</taxon>
    </lineage>
</organism>
<proteinExistence type="predicted"/>
<dbReference type="Proteomes" id="UP000294919">
    <property type="component" value="Unassembled WGS sequence"/>
</dbReference>
<accession>A0A4R2L1Q8</accession>
<evidence type="ECO:0000313" key="1">
    <source>
        <dbReference type="EMBL" id="TCO79127.1"/>
    </source>
</evidence>
<evidence type="ECO:0008006" key="3">
    <source>
        <dbReference type="Google" id="ProtNLM"/>
    </source>
</evidence>
<dbReference type="AlphaFoldDB" id="A0A4R2L1Q8"/>
<sequence>MFAKLKGMAEGVINAFTTQNDSPIYKEDLISFVNEQFKERQNDKLPLELQWRLNMDFNNGNQHRIINVHSNTIEERAFMFDHEVRKTYNQMSPIIETRLSKLARVPHALKVRPATSDQDDISSAKVSTKILESTTKDQKFEKLHLKANLWAEVAGTAVWKISWDKNAGQELGQMEGQNYCEGDIQTDVCSPFEIFPDSVFNEPDEVRSLIHAKAYHKNEIMERWNVEVQGEKVNVFTLKKSAGGLTQGRNNGMSIEASTKKESALVLEYWELPTKQYPKGRLVICTESVLLYTGDLPYTNDEGKPYLPFFPQKCILINNCYFGKAIVERLIPIQEEYNALKNRKGEYLRRCAIGIVVYEEGSLDEDLVMTEGFAPGAMIPYGRGHQPPQFMNNLQLPSTFETEEQKLLNDFNRISGVSEVSRDSSTPTGVSSGTALSLLQEQDDTRLSLTAKHVQNAVTEIGQTILYLYKQFVEFPRTLRNVGKNNLVEVMDWEANDLTSFDVYIEGASQLSDTPAQRRQMVFDLLGTGLFNDPETGQISKEGKLKIFEMLQMGNWEDFDEGNNLHNEKAQRENRLMIQGQMPQVREFDDHMIHISKHNQYRLTNDYEEKLAENPQIDQIFEAHLQQHFMMLQQSLPTPPMEGEEQIEKPMQ</sequence>
<dbReference type="EMBL" id="SLWV01000003">
    <property type="protein sequence ID" value="TCO79127.1"/>
    <property type="molecule type" value="Genomic_DNA"/>
</dbReference>
<dbReference type="Pfam" id="PF16510">
    <property type="entry name" value="P22_portal"/>
    <property type="match status" value="1"/>
</dbReference>
<protein>
    <recommendedName>
        <fullName evidence="3">SPP1 Gp6-like portal protein</fullName>
    </recommendedName>
</protein>
<name>A0A4R2L1Q8_9FIRM</name>
<keyword evidence="2" id="KW-1185">Reference proteome</keyword>
<comment type="caution">
    <text evidence="1">The sequence shown here is derived from an EMBL/GenBank/DDBJ whole genome shotgun (WGS) entry which is preliminary data.</text>
</comment>
<gene>
    <name evidence="1" type="ORF">EV214_103179</name>
</gene>
<reference evidence="1 2" key="1">
    <citation type="submission" date="2019-03" db="EMBL/GenBank/DDBJ databases">
        <title>Genomic Encyclopedia of Type Strains, Phase IV (KMG-IV): sequencing the most valuable type-strain genomes for metagenomic binning, comparative biology and taxonomic classification.</title>
        <authorList>
            <person name="Goeker M."/>
        </authorList>
    </citation>
    <scope>NUCLEOTIDE SEQUENCE [LARGE SCALE GENOMIC DNA]</scope>
    <source>
        <strain evidence="1 2">DSM 102940</strain>
    </source>
</reference>
<dbReference type="OrthoDB" id="2541949at2"/>
<dbReference type="RefSeq" id="WP_132242863.1">
    <property type="nucleotide sequence ID" value="NZ_SLWV01000003.1"/>
</dbReference>
<evidence type="ECO:0000313" key="2">
    <source>
        <dbReference type="Proteomes" id="UP000294919"/>
    </source>
</evidence>
<dbReference type="InterPro" id="IPR032427">
    <property type="entry name" value="P22_portal"/>
</dbReference>